<dbReference type="PRINTS" id="PR00455">
    <property type="entry name" value="HTHTETR"/>
</dbReference>
<feature type="compositionally biased region" description="Low complexity" evidence="3">
    <location>
        <begin position="187"/>
        <end position="199"/>
    </location>
</feature>
<dbReference type="Proteomes" id="UP000175829">
    <property type="component" value="Unassembled WGS sequence"/>
</dbReference>
<dbReference type="PATRIC" id="fig|943816.4.peg.5030"/>
<feature type="domain" description="HTH tetR-type" evidence="4">
    <location>
        <begin position="6"/>
        <end position="66"/>
    </location>
</feature>
<name>A0A1E7KAI3_9ACTN</name>
<dbReference type="Pfam" id="PF00440">
    <property type="entry name" value="TetR_N"/>
    <property type="match status" value="1"/>
</dbReference>
<dbReference type="PROSITE" id="PS50977">
    <property type="entry name" value="HTH_TETR_2"/>
    <property type="match status" value="1"/>
</dbReference>
<evidence type="ECO:0000313" key="6">
    <source>
        <dbReference type="Proteomes" id="UP000175829"/>
    </source>
</evidence>
<comment type="caution">
    <text evidence="5">The sequence shown here is derived from an EMBL/GenBank/DDBJ whole genome shotgun (WGS) entry which is preliminary data.</text>
</comment>
<dbReference type="GO" id="GO:0006355">
    <property type="term" value="P:regulation of DNA-templated transcription"/>
    <property type="evidence" value="ECO:0007669"/>
    <property type="project" value="UniProtKB-ARBA"/>
</dbReference>
<dbReference type="Pfam" id="PF17926">
    <property type="entry name" value="TetR_C_21"/>
    <property type="match status" value="1"/>
</dbReference>
<dbReference type="SUPFAM" id="SSF46689">
    <property type="entry name" value="Homeodomain-like"/>
    <property type="match status" value="1"/>
</dbReference>
<dbReference type="PANTHER" id="PTHR30328:SF54">
    <property type="entry name" value="HTH-TYPE TRANSCRIPTIONAL REPRESSOR SCO4008"/>
    <property type="match status" value="1"/>
</dbReference>
<evidence type="ECO:0000256" key="1">
    <source>
        <dbReference type="ARBA" id="ARBA00023125"/>
    </source>
</evidence>
<dbReference type="Gene3D" id="1.10.357.10">
    <property type="entry name" value="Tetracycline Repressor, domain 2"/>
    <property type="match status" value="1"/>
</dbReference>
<feature type="region of interest" description="Disordered" evidence="3">
    <location>
        <begin position="175"/>
        <end position="199"/>
    </location>
</feature>
<dbReference type="InterPro" id="IPR036271">
    <property type="entry name" value="Tet_transcr_reg_TetR-rel_C_sf"/>
</dbReference>
<feature type="DNA-binding region" description="H-T-H motif" evidence="2">
    <location>
        <begin position="29"/>
        <end position="48"/>
    </location>
</feature>
<protein>
    <submittedName>
        <fullName evidence="5">TetR family transcriptional regulator</fullName>
    </submittedName>
</protein>
<evidence type="ECO:0000259" key="4">
    <source>
        <dbReference type="PROSITE" id="PS50977"/>
    </source>
</evidence>
<evidence type="ECO:0000256" key="2">
    <source>
        <dbReference type="PROSITE-ProRule" id="PRU00335"/>
    </source>
</evidence>
<evidence type="ECO:0000256" key="3">
    <source>
        <dbReference type="SAM" id="MobiDB-lite"/>
    </source>
</evidence>
<dbReference type="GO" id="GO:0003677">
    <property type="term" value="F:DNA binding"/>
    <property type="evidence" value="ECO:0007669"/>
    <property type="project" value="UniProtKB-UniRule"/>
</dbReference>
<dbReference type="PANTHER" id="PTHR30328">
    <property type="entry name" value="TRANSCRIPTIONAL REPRESSOR"/>
    <property type="match status" value="1"/>
</dbReference>
<dbReference type="EMBL" id="LJGV01000022">
    <property type="protein sequence ID" value="OEV00874.1"/>
    <property type="molecule type" value="Genomic_DNA"/>
</dbReference>
<keyword evidence="1 2" id="KW-0238">DNA-binding</keyword>
<gene>
    <name evidence="5" type="ORF">AN217_27155</name>
</gene>
<dbReference type="InterPro" id="IPR041467">
    <property type="entry name" value="Sco4008_C"/>
</dbReference>
<accession>A0A1E7KAI3</accession>
<proteinExistence type="predicted"/>
<dbReference type="RefSeq" id="WP_069993078.1">
    <property type="nucleotide sequence ID" value="NZ_LJGV01000022.1"/>
</dbReference>
<organism evidence="5 6">
    <name type="scientific">Streptomyces qinglanensis</name>
    <dbReference type="NCBI Taxonomy" id="943816"/>
    <lineage>
        <taxon>Bacteria</taxon>
        <taxon>Bacillati</taxon>
        <taxon>Actinomycetota</taxon>
        <taxon>Actinomycetes</taxon>
        <taxon>Kitasatosporales</taxon>
        <taxon>Streptomycetaceae</taxon>
        <taxon>Streptomyces</taxon>
    </lineage>
</organism>
<dbReference type="InterPro" id="IPR050109">
    <property type="entry name" value="HTH-type_TetR-like_transc_reg"/>
</dbReference>
<evidence type="ECO:0000313" key="5">
    <source>
        <dbReference type="EMBL" id="OEV00874.1"/>
    </source>
</evidence>
<dbReference type="InterPro" id="IPR001647">
    <property type="entry name" value="HTH_TetR"/>
</dbReference>
<dbReference type="InterPro" id="IPR009057">
    <property type="entry name" value="Homeodomain-like_sf"/>
</dbReference>
<sequence>MAWDTARTKQRLLDAAVEEFAACGPEGARIARIAARAEINKERIYQYFGSKEQLFVAVLRSELERVAAAVPLDGDQAADLGDYAGRLFDYHRDHPHLARLLAWEGLQYQDRVVSEAERTGRYREKAAALAEAQRAGALTTGAAPGALTHAVITLTASFFTLPQVARMLVPGDGGADGADDVGGTAGGDAAEGAADPDPYPGAAQRAALVAVVRLMAGQG</sequence>
<dbReference type="SUPFAM" id="SSF48498">
    <property type="entry name" value="Tetracyclin repressor-like, C-terminal domain"/>
    <property type="match status" value="1"/>
</dbReference>
<reference evidence="5 6" key="1">
    <citation type="journal article" date="2016" name="Front. Microbiol.">
        <title>Comparative Genomics Analysis of Streptomyces Species Reveals Their Adaptation to the Marine Environment and Their Diversity at the Genomic Level.</title>
        <authorList>
            <person name="Tian X."/>
            <person name="Zhang Z."/>
            <person name="Yang T."/>
            <person name="Chen M."/>
            <person name="Li J."/>
            <person name="Chen F."/>
            <person name="Yang J."/>
            <person name="Li W."/>
            <person name="Zhang B."/>
            <person name="Zhang Z."/>
            <person name="Wu J."/>
            <person name="Zhang C."/>
            <person name="Long L."/>
            <person name="Xiao J."/>
        </authorList>
    </citation>
    <scope>NUCLEOTIDE SEQUENCE [LARGE SCALE GENOMIC DNA]</scope>
    <source>
        <strain evidence="5 6">SCSIO M10379</strain>
    </source>
</reference>
<dbReference type="AlphaFoldDB" id="A0A1E7KAI3"/>